<feature type="domain" description="DDE Tnp4" evidence="3">
    <location>
        <begin position="195"/>
        <end position="349"/>
    </location>
</feature>
<dbReference type="PANTHER" id="PTHR23080">
    <property type="entry name" value="THAP DOMAIN PROTEIN"/>
    <property type="match status" value="1"/>
</dbReference>
<organism evidence="5 6">
    <name type="scientific">Stylophora pistillata</name>
    <name type="common">Smooth cauliflower coral</name>
    <dbReference type="NCBI Taxonomy" id="50429"/>
    <lineage>
        <taxon>Eukaryota</taxon>
        <taxon>Metazoa</taxon>
        <taxon>Cnidaria</taxon>
        <taxon>Anthozoa</taxon>
        <taxon>Hexacorallia</taxon>
        <taxon>Scleractinia</taxon>
        <taxon>Astrocoeniina</taxon>
        <taxon>Pocilloporidae</taxon>
        <taxon>Stylophora</taxon>
    </lineage>
</organism>
<protein>
    <recommendedName>
        <fullName evidence="7">DDE Tnp4 domain-containing protein</fullName>
    </recommendedName>
</protein>
<dbReference type="AlphaFoldDB" id="A0A2B4SHI4"/>
<keyword evidence="2" id="KW-0479">Metal-binding</keyword>
<name>A0A2B4SHI4_STYPI</name>
<proteinExistence type="predicted"/>
<evidence type="ECO:0000259" key="4">
    <source>
        <dbReference type="Pfam" id="PF13613"/>
    </source>
</evidence>
<evidence type="ECO:0000313" key="5">
    <source>
        <dbReference type="EMBL" id="PFX27942.1"/>
    </source>
</evidence>
<evidence type="ECO:0000313" key="6">
    <source>
        <dbReference type="Proteomes" id="UP000225706"/>
    </source>
</evidence>
<comment type="caution">
    <text evidence="5">The sequence shown here is derived from an EMBL/GenBank/DDBJ whole genome shotgun (WGS) entry which is preliminary data.</text>
</comment>
<gene>
    <name evidence="5" type="ORF">AWC38_SpisGene7348</name>
</gene>
<evidence type="ECO:0000256" key="2">
    <source>
        <dbReference type="ARBA" id="ARBA00022723"/>
    </source>
</evidence>
<dbReference type="GO" id="GO:0046872">
    <property type="term" value="F:metal ion binding"/>
    <property type="evidence" value="ECO:0007669"/>
    <property type="project" value="UniProtKB-KW"/>
</dbReference>
<comment type="cofactor">
    <cofactor evidence="1">
        <name>a divalent metal cation</name>
        <dbReference type="ChEBI" id="CHEBI:60240"/>
    </cofactor>
</comment>
<accession>A0A2B4SHI4</accession>
<dbReference type="PANTHER" id="PTHR23080:SF63">
    <property type="entry name" value="TICK TRANSPOSON"/>
    <property type="match status" value="1"/>
</dbReference>
<reference evidence="6" key="1">
    <citation type="journal article" date="2017" name="bioRxiv">
        <title>Comparative analysis of the genomes of Stylophora pistillata and Acropora digitifera provides evidence for extensive differences between species of corals.</title>
        <authorList>
            <person name="Voolstra C.R."/>
            <person name="Li Y."/>
            <person name="Liew Y.J."/>
            <person name="Baumgarten S."/>
            <person name="Zoccola D."/>
            <person name="Flot J.-F."/>
            <person name="Tambutte S."/>
            <person name="Allemand D."/>
            <person name="Aranda M."/>
        </authorList>
    </citation>
    <scope>NUCLEOTIDE SEQUENCE [LARGE SCALE GENOMIC DNA]</scope>
</reference>
<feature type="domain" description="Transposase Helix-turn-helix" evidence="4">
    <location>
        <begin position="113"/>
        <end position="165"/>
    </location>
</feature>
<evidence type="ECO:0000256" key="1">
    <source>
        <dbReference type="ARBA" id="ARBA00001968"/>
    </source>
</evidence>
<sequence length="375" mass="42362">MMLDESCASGEQSVTDTASLVSAAITVNVETQTEEQSETSTASCVSTVTKVDTETQTEEFDYLLNARQSGNKAPDREFFNTDEKVRFYTGLPSWEILEVVFEHVAKYITRRTQSLNRFQEFIMVLIKLRLNVPSQDLAYRFVVSISTVSRIFSSWMMVMDTRLSPLDFWPDRERLWRTMPMSFQYAFGKQVTVIIDCFEVFIDRPTNLLARAQTFSNYKHHNTVKILIGITPQGTVCFVSEAWGGRTSDKYLTENCGFLENLLPGDMVMADGGFTICDSVGLKQAKLVVSAFTKGKSQLDPVDVEQTRGIANVRIHVERVIGLLKRKYTILEGTLSTDFLSSNRRGTPDTKIPMIAQIVRSGVHQCLSTKTTRLK</sequence>
<dbReference type="Proteomes" id="UP000225706">
    <property type="component" value="Unassembled WGS sequence"/>
</dbReference>
<dbReference type="Pfam" id="PF13613">
    <property type="entry name" value="HTH_Tnp_4"/>
    <property type="match status" value="1"/>
</dbReference>
<dbReference type="OrthoDB" id="7331812at2759"/>
<evidence type="ECO:0008006" key="7">
    <source>
        <dbReference type="Google" id="ProtNLM"/>
    </source>
</evidence>
<evidence type="ECO:0000259" key="3">
    <source>
        <dbReference type="Pfam" id="PF13359"/>
    </source>
</evidence>
<dbReference type="InterPro" id="IPR027806">
    <property type="entry name" value="HARBI1_dom"/>
</dbReference>
<keyword evidence="6" id="KW-1185">Reference proteome</keyword>
<dbReference type="InterPro" id="IPR027805">
    <property type="entry name" value="Transposase_HTH_dom"/>
</dbReference>
<dbReference type="Pfam" id="PF13359">
    <property type="entry name" value="DDE_Tnp_4"/>
    <property type="match status" value="1"/>
</dbReference>
<dbReference type="EMBL" id="LSMT01000092">
    <property type="protein sequence ID" value="PFX27942.1"/>
    <property type="molecule type" value="Genomic_DNA"/>
</dbReference>